<reference evidence="1" key="1">
    <citation type="submission" date="2018-05" db="EMBL/GenBank/DDBJ databases">
        <authorList>
            <person name="Lanie J.A."/>
            <person name="Ng W.-L."/>
            <person name="Kazmierczak K.M."/>
            <person name="Andrzejewski T.M."/>
            <person name="Davidsen T.M."/>
            <person name="Wayne K.J."/>
            <person name="Tettelin H."/>
            <person name="Glass J.I."/>
            <person name="Rusch D."/>
            <person name="Podicherti R."/>
            <person name="Tsui H.-C.T."/>
            <person name="Winkler M.E."/>
        </authorList>
    </citation>
    <scope>NUCLEOTIDE SEQUENCE</scope>
</reference>
<dbReference type="EMBL" id="UINC01090495">
    <property type="protein sequence ID" value="SVC42492.1"/>
    <property type="molecule type" value="Genomic_DNA"/>
</dbReference>
<gene>
    <name evidence="1" type="ORF">METZ01_LOCUS295346</name>
</gene>
<name>A0A382M553_9ZZZZ</name>
<proteinExistence type="predicted"/>
<sequence>MILNQAAIRKMMHGESMENENFPCMYAHYIVHSDPPPPTRKF</sequence>
<evidence type="ECO:0000313" key="1">
    <source>
        <dbReference type="EMBL" id="SVC42492.1"/>
    </source>
</evidence>
<accession>A0A382M553</accession>
<protein>
    <submittedName>
        <fullName evidence="1">Uncharacterized protein</fullName>
    </submittedName>
</protein>
<dbReference type="AlphaFoldDB" id="A0A382M553"/>
<organism evidence="1">
    <name type="scientific">marine metagenome</name>
    <dbReference type="NCBI Taxonomy" id="408172"/>
    <lineage>
        <taxon>unclassified sequences</taxon>
        <taxon>metagenomes</taxon>
        <taxon>ecological metagenomes</taxon>
    </lineage>
</organism>